<dbReference type="Gene3D" id="3.30.300.30">
    <property type="match status" value="3"/>
</dbReference>
<dbReference type="NCBIfam" id="TIGR01733">
    <property type="entry name" value="AA-adenyl-dom"/>
    <property type="match status" value="3"/>
</dbReference>
<dbReference type="InterPro" id="IPR020806">
    <property type="entry name" value="PKS_PP-bd"/>
</dbReference>
<dbReference type="SUPFAM" id="SSF56801">
    <property type="entry name" value="Acetyl-CoA synthetase-like"/>
    <property type="match status" value="3"/>
</dbReference>
<dbReference type="FunFam" id="1.10.1200.10:FF:000016">
    <property type="entry name" value="Non-ribosomal peptide synthase"/>
    <property type="match status" value="3"/>
</dbReference>
<organism evidence="6 7">
    <name type="scientific">Saccharopolyspora phatthalungensis</name>
    <dbReference type="NCBI Taxonomy" id="664693"/>
    <lineage>
        <taxon>Bacteria</taxon>
        <taxon>Bacillati</taxon>
        <taxon>Actinomycetota</taxon>
        <taxon>Actinomycetes</taxon>
        <taxon>Pseudonocardiales</taxon>
        <taxon>Pseudonocardiaceae</taxon>
        <taxon>Saccharopolyspora</taxon>
    </lineage>
</organism>
<comment type="cofactor">
    <cofactor evidence="1">
        <name>pantetheine 4'-phosphate</name>
        <dbReference type="ChEBI" id="CHEBI:47942"/>
    </cofactor>
</comment>
<dbReference type="PROSITE" id="PS00012">
    <property type="entry name" value="PHOSPHOPANTETHEINE"/>
    <property type="match status" value="3"/>
</dbReference>
<dbReference type="Gene3D" id="3.40.50.1820">
    <property type="entry name" value="alpha/beta hydrolase"/>
    <property type="match status" value="1"/>
</dbReference>
<dbReference type="InterPro" id="IPR025110">
    <property type="entry name" value="AMP-bd_C"/>
</dbReference>
<dbReference type="InterPro" id="IPR009081">
    <property type="entry name" value="PP-bd_ACP"/>
</dbReference>
<dbReference type="FunFam" id="3.40.50.980:FF:000001">
    <property type="entry name" value="Non-ribosomal peptide synthetase"/>
    <property type="match status" value="3"/>
</dbReference>
<protein>
    <submittedName>
        <fullName evidence="6">Amino acid adenylation domain-containing protein</fullName>
    </submittedName>
</protein>
<dbReference type="Gene3D" id="3.40.50.12780">
    <property type="entry name" value="N-terminal domain of ligase-like"/>
    <property type="match status" value="1"/>
</dbReference>
<dbReference type="Gene3D" id="1.10.1200.10">
    <property type="entry name" value="ACP-like"/>
    <property type="match status" value="2"/>
</dbReference>
<evidence type="ECO:0000256" key="1">
    <source>
        <dbReference type="ARBA" id="ARBA00001957"/>
    </source>
</evidence>
<dbReference type="CDD" id="cd05930">
    <property type="entry name" value="A_NRPS"/>
    <property type="match status" value="1"/>
</dbReference>
<dbReference type="PROSITE" id="PS50075">
    <property type="entry name" value="CARRIER"/>
    <property type="match status" value="3"/>
</dbReference>
<dbReference type="InterPro" id="IPR001031">
    <property type="entry name" value="Thioesterase"/>
</dbReference>
<dbReference type="Gene3D" id="3.30.559.30">
    <property type="entry name" value="Nonribosomal peptide synthetase, condensation domain"/>
    <property type="match status" value="3"/>
</dbReference>
<feature type="domain" description="Carrier" evidence="5">
    <location>
        <begin position="934"/>
        <end position="1009"/>
    </location>
</feature>
<dbReference type="PANTHER" id="PTHR45527:SF1">
    <property type="entry name" value="FATTY ACID SYNTHASE"/>
    <property type="match status" value="1"/>
</dbReference>
<dbReference type="GO" id="GO:0008610">
    <property type="term" value="P:lipid biosynthetic process"/>
    <property type="evidence" value="ECO:0007669"/>
    <property type="project" value="UniProtKB-ARBA"/>
</dbReference>
<sequence>MSPSRLEDVLPLSPLQEGLWFHALYDSDADEVYNTQLVLELAGDVDPERFRAALRVLLARHANLRVGFRQRKGGQPIQYVVRDVEPAWEVVDLPPAELASFLAADRARRFDVRTPPLLRCTLARLPDRTSRLVITNHHLLLDGWSAPLLINELFALYRSGDASGLPPVTPYKDYLRWVSEQDPAVSERAWRSALDGLTEPTRVAEPGRAPQLPERAWLELPADGIDELCRRRGLTVNTLVQGAWAAVLGQLTGRQDVVFGATVSGRPPEIPGIETMIGLFINTLPVRVRQDPAAPLIDNLVRLQDEQSALLSHQHVSLAELQRGVGAGPLFDTLLVFENYPLDSLADEEENEPRITGVEGGGATHYPLGLIVAKTGTTLQFRLDHRPEEFDAEQILQRLRWFLTAVVDDPDQPLGQVELLDESERHRLLREFNDDETAPEGPSLVERFQARVRQTPDHPAVVHAGGTVTYRELNERINRFAHHLIARGVGPGSLVGVAVPRSAELVTALFAVVKTGAAYVPVEPDHPAERIEYILRDAGPDLVLTTSEVRLPAQNTLFLDEPLPEYPAVDPGVRVGGADPMYVLYTSGSTGRPKGVVVPRSAVLHRLVGMQREYRLDADDRVLQKTPAGFDVSVWEFFWPLTEGATLVLAADGGHRDVDHLVSVIREHEVTTVHFVPPVLRMFLETPQAAACTSLRRVFTGGESLPADLQHRVWPTLQARLHHLYGPTEATIDVTCFDCDPDDVQDPAPIGRPVPGARLYVLDAALRPVPVGAIGELYLAGTQLAHGYHRRTTLSAERFVADPFGAPGSRMYRSGDLARWRADGVLEFAGRVDDQVKVRGVRIELGEIEAVAREHPDCNQIAVVVLGEPGRERLTAYVVGPAGLLREHLRRNLPDYLVPTSFVELDALPLTASGKLDRKALPAPDEEFSDQGRAPRSLREEILCGLFAEVLGVPRVHADDSFFELGGHSLLATRLISRVRAAFDVELSVRTVFESPTVASLAARLDGAAEARPAVRPAPRDERIPLSFSQQRLWFLQQLEGPSATYNVPMTLRLSGPLDRDALQAAISDVVDRHESLRTVFPAVDGTPHQQVVEQRPALRVHDVDRLEVQLAEAVREPFDLGVEPPLRASLFVLDPEEHVLLVLLHHIASDGRSSGLLARDLATAYAARCEGCGPNWSALPVQYADYALWQRELLGREDDPESLVARQLGFWREQLDGVPAELKLPTDRSRPAVATNRGDGVEFELGRAAHRALARIARENQASVFMVVQGAIAALLTRMGAGNDIPLGTSVSGRGDEALDEVVGFFVNTLVLRTDTTGDPGFLELLARVRRTDLAAYAHQDVPFERLVEVVNPVRSMSRHPLFQVMLDFHRDEHAEFELAGLVVERERSGTDMAKVDLTFHVEESYAADGDPGGVQGVLEFATDLFDRRSAEAIAARLVRVLEAVAADPRTSIGDLDILPDDERDFVLHEWNRTGHEVVAATLPELIEQQVRRTPDTPAVAFGDTVLDYAELNRRANRLARLLIAQGVGPERFVAIALPRSVELVVALLAVLKTGGAYLPLDPAHPAERIEFMLDDVRPVLALTDRDFAGRLPGSTPRLLVDELDLSTMETTDPVRELADRNAAFVIFTSGSTGRPKGVVVQHDSLNQYLSWVRSAYPAVAGRALVHSPVSFDLTVTGLFAPLTTGGCAQLVELDESARLTEQPAFVKATPSHLPVLLTLPPECSPTQQLVLGGESLMGEVLEQWRARHPRATVINEYGPTETTVGCTEYRIEPGDPVPTGVVTIGRPIWNTQMYVLDAALRPAPVGVEGELYIAGDLVTRGYLNRPGLTSAKFVANPYGPPGSRFYRSGDIARWNADGMLEFVARVDDQVKIRGFRIELGEIETVLNQHASVRHAAAIVREDTPGDKRLVAYVVPEGGCDPGALREYASERLPEYMVPVAFVLLAELPLTGNRKLDRKALPAPEFAGDADGRGPRDAREEVLCGLFAEVLGVDSVGIDDGFFELGGHSLLATRLISRIRAELGVDLGIRSLFESPTVAGIAEALGTAEPVRAPLVPVPRPDRIPLSFAQQRLWFLYQLEGPSPTYNIPLLLRISGEPDFAALRAAVEDVLARHESLRTIFPDVDGTPYQQVLDPAPVVIHQTGDVDEAARYPFDLAREAPMRVAVSQTGPGEHVVLVLLHHIIADGGSQGPLVRDLAAAYTARVAGNAPQWTSLPVQYADFTLWQRKVLGDEHDPASSAARQLAFWRETLAGAPERIELPTDRPRPAVATYRGDALEFAVDARTHAALTRLAAAHDATSFMVLHAALAALLTKLGAGEDISIGTAVTGRGQTELDELIGFFVNTLVLRTDTSGDPGFVDLLARVRQADLAAYAHQDVPFERLVEAINPARSLSHHPLFQVAFALQGDDVVAEPEWPGLRVEVEGAGAGAAKVDLALSLRENRDADGQPAGIDGVVSYRTDLFEEITAQSIADRFTALLVQIAADPHRRVSTMDVLTVEERLALSAELTQPCDQPTFPELFERQADLVPGNAAVEFDGGGWTYAELNERANRFAHHLIALGIGPGDVVALALPKSGELILAIIAVLKAGAAYLPVDVEYPSERIRHLLADATLVVSATDVAVPGAPLLLDCYLESRGFADQPITNPTDTDRAAPLRAASAAYVIYTSGSTGVPKGVVVSHAGFATLAGNQVRNYGVRGDSRVYQFVSPSFDVSVADLCMALLSGGCLVVPQRTTTGAELAAELDGKRISHLLIPASVLATVPKVELPHLRCLITGAEPCPAELIEFFGRDRTMINAYGPTEATVEVTWAHCRTDIHPAPIGRPLEGVAAYVLDSYLRPLPAGVVGELYAAGPGLAQGYRGRFGLTAQRFVANPYGPPGSRMYRTGDLARWRADGRLEYMGRADDQVKIRGFRIEPGEIDSVLAAHPDVEQARVVVREDRPGDLRLVGYVVSSAAPTELRAHARDVLPDYMVPSAIVAVDEFPLSPNGKLDHTRLPRPCAPTDTATRKPRSPREELLCDLFAEVLGLESVGIDDGFFELGGHSLIATQLVSRIREVLGAEIGVQTVFRASTVAELAERLDEGGDRFDVMLTLRGGEGMPLFCIHPATGLSWCYSGLLRHTDMPLYGLQLRGMDGRDALPESLERLASDYADQIQKVRPQGPYHLLGYSLGGNIAHAVAAELQSRGEQVGVVALLDSSTADVGLDEQEVLGRLFDDVVGDPECGDSSQQRSRIAAALRDGVLNALPAEHLPSAVDAIVNAVRISAGHCPRVFDGDILLVTSRSNPDLQPEWTPHVTGQVRVERIDCTHDEMLDPAPLAEIARLVTSLWRSDFH</sequence>
<feature type="domain" description="Carrier" evidence="5">
    <location>
        <begin position="3008"/>
        <end position="3083"/>
    </location>
</feature>
<dbReference type="Gene3D" id="2.30.38.10">
    <property type="entry name" value="Luciferase, Domain 3"/>
    <property type="match status" value="2"/>
</dbReference>
<dbReference type="InterPro" id="IPR010071">
    <property type="entry name" value="AA_adenyl_dom"/>
</dbReference>
<dbReference type="FunFam" id="3.40.50.980:FF:000002">
    <property type="entry name" value="Enterobactin synthetase component F"/>
    <property type="match status" value="1"/>
</dbReference>
<dbReference type="SUPFAM" id="SSF53474">
    <property type="entry name" value="alpha/beta-Hydrolases"/>
    <property type="match status" value="1"/>
</dbReference>
<dbReference type="FunFam" id="3.30.300.30:FF:000010">
    <property type="entry name" value="Enterobactin synthetase component F"/>
    <property type="match status" value="2"/>
</dbReference>
<dbReference type="SMART" id="SM00823">
    <property type="entry name" value="PKS_PP"/>
    <property type="match status" value="3"/>
</dbReference>
<dbReference type="InterPro" id="IPR023213">
    <property type="entry name" value="CAT-like_dom_sf"/>
</dbReference>
<keyword evidence="2" id="KW-0596">Phosphopantetheine</keyword>
<evidence type="ECO:0000256" key="2">
    <source>
        <dbReference type="ARBA" id="ARBA00022450"/>
    </source>
</evidence>
<dbReference type="GO" id="GO:0072330">
    <property type="term" value="P:monocarboxylic acid biosynthetic process"/>
    <property type="evidence" value="ECO:0007669"/>
    <property type="project" value="UniProtKB-ARBA"/>
</dbReference>
<dbReference type="InterPro" id="IPR042099">
    <property type="entry name" value="ANL_N_sf"/>
</dbReference>
<dbReference type="RefSeq" id="WP_184730295.1">
    <property type="nucleotide sequence ID" value="NZ_JACHIW010000002.1"/>
</dbReference>
<dbReference type="InterPro" id="IPR001242">
    <property type="entry name" value="Condensation_dom"/>
</dbReference>
<dbReference type="InterPro" id="IPR036736">
    <property type="entry name" value="ACP-like_sf"/>
</dbReference>
<accession>A0A840QIN0</accession>
<dbReference type="InterPro" id="IPR029058">
    <property type="entry name" value="AB_hydrolase_fold"/>
</dbReference>
<dbReference type="InterPro" id="IPR006162">
    <property type="entry name" value="Ppantetheine_attach_site"/>
</dbReference>
<name>A0A840QIN0_9PSEU</name>
<dbReference type="InterPro" id="IPR020845">
    <property type="entry name" value="AMP-binding_CS"/>
</dbReference>
<feature type="domain" description="Carrier" evidence="5">
    <location>
        <begin position="1975"/>
        <end position="2050"/>
    </location>
</feature>
<evidence type="ECO:0000313" key="7">
    <source>
        <dbReference type="Proteomes" id="UP000584374"/>
    </source>
</evidence>
<dbReference type="Gene3D" id="3.30.559.10">
    <property type="entry name" value="Chloramphenicol acetyltransferase-like domain"/>
    <property type="match status" value="3"/>
</dbReference>
<dbReference type="GO" id="GO:0005829">
    <property type="term" value="C:cytosol"/>
    <property type="evidence" value="ECO:0007669"/>
    <property type="project" value="TreeGrafter"/>
</dbReference>
<dbReference type="CDD" id="cd17646">
    <property type="entry name" value="A_NRPS_AB3403-like"/>
    <property type="match status" value="1"/>
</dbReference>
<dbReference type="Pfam" id="PF00975">
    <property type="entry name" value="Thioesterase"/>
    <property type="match status" value="1"/>
</dbReference>
<evidence type="ECO:0000259" key="5">
    <source>
        <dbReference type="PROSITE" id="PS50075"/>
    </source>
</evidence>
<evidence type="ECO:0000256" key="3">
    <source>
        <dbReference type="ARBA" id="ARBA00022553"/>
    </source>
</evidence>
<dbReference type="PANTHER" id="PTHR45527">
    <property type="entry name" value="NONRIBOSOMAL PEPTIDE SYNTHETASE"/>
    <property type="match status" value="1"/>
</dbReference>
<dbReference type="Gene3D" id="3.40.50.980">
    <property type="match status" value="4"/>
</dbReference>
<dbReference type="NCBIfam" id="NF003417">
    <property type="entry name" value="PRK04813.1"/>
    <property type="match status" value="3"/>
</dbReference>
<dbReference type="Pfam" id="PF00668">
    <property type="entry name" value="Condensation"/>
    <property type="match status" value="3"/>
</dbReference>
<evidence type="ECO:0000256" key="4">
    <source>
        <dbReference type="SAM" id="MobiDB-lite"/>
    </source>
</evidence>
<dbReference type="SMART" id="SM00824">
    <property type="entry name" value="PKS_TE"/>
    <property type="match status" value="1"/>
</dbReference>
<dbReference type="GO" id="GO:0031177">
    <property type="term" value="F:phosphopantetheine binding"/>
    <property type="evidence" value="ECO:0007669"/>
    <property type="project" value="InterPro"/>
</dbReference>
<dbReference type="Pfam" id="PF00550">
    <property type="entry name" value="PP-binding"/>
    <property type="match status" value="3"/>
</dbReference>
<proteinExistence type="predicted"/>
<dbReference type="GO" id="GO:0043041">
    <property type="term" value="P:amino acid activation for nonribosomal peptide biosynthetic process"/>
    <property type="evidence" value="ECO:0007669"/>
    <property type="project" value="TreeGrafter"/>
</dbReference>
<dbReference type="InterPro" id="IPR020802">
    <property type="entry name" value="TesA-like"/>
</dbReference>
<reference evidence="6 7" key="1">
    <citation type="submission" date="2020-08" db="EMBL/GenBank/DDBJ databases">
        <title>Sequencing the genomes of 1000 actinobacteria strains.</title>
        <authorList>
            <person name="Klenk H.-P."/>
        </authorList>
    </citation>
    <scope>NUCLEOTIDE SEQUENCE [LARGE SCALE GENOMIC DNA]</scope>
    <source>
        <strain evidence="6 7">DSM 45584</strain>
    </source>
</reference>
<dbReference type="SUPFAM" id="SSF52777">
    <property type="entry name" value="CoA-dependent acyltransferases"/>
    <property type="match status" value="6"/>
</dbReference>
<dbReference type="GO" id="GO:0044550">
    <property type="term" value="P:secondary metabolite biosynthetic process"/>
    <property type="evidence" value="ECO:0007669"/>
    <property type="project" value="UniProtKB-ARBA"/>
</dbReference>
<dbReference type="GO" id="GO:0003824">
    <property type="term" value="F:catalytic activity"/>
    <property type="evidence" value="ECO:0007669"/>
    <property type="project" value="InterPro"/>
</dbReference>
<evidence type="ECO:0000313" key="6">
    <source>
        <dbReference type="EMBL" id="MBB5158485.1"/>
    </source>
</evidence>
<dbReference type="Pfam" id="PF00501">
    <property type="entry name" value="AMP-binding"/>
    <property type="match status" value="3"/>
</dbReference>
<dbReference type="FunFam" id="3.40.50.12780:FF:000012">
    <property type="entry name" value="Non-ribosomal peptide synthetase"/>
    <property type="match status" value="2"/>
</dbReference>
<dbReference type="InterPro" id="IPR000873">
    <property type="entry name" value="AMP-dep_synth/lig_dom"/>
</dbReference>
<dbReference type="EMBL" id="JACHIW010000002">
    <property type="protein sequence ID" value="MBB5158485.1"/>
    <property type="molecule type" value="Genomic_DNA"/>
</dbReference>
<feature type="region of interest" description="Disordered" evidence="4">
    <location>
        <begin position="2990"/>
        <end position="3009"/>
    </location>
</feature>
<dbReference type="InterPro" id="IPR045851">
    <property type="entry name" value="AMP-bd_C_sf"/>
</dbReference>
<gene>
    <name evidence="6" type="ORF">BJ970_006084</name>
</gene>
<keyword evidence="7" id="KW-1185">Reference proteome</keyword>
<keyword evidence="3" id="KW-0597">Phosphoprotein</keyword>
<comment type="caution">
    <text evidence="6">The sequence shown here is derived from an EMBL/GenBank/DDBJ whole genome shotgun (WGS) entry which is preliminary data.</text>
</comment>
<dbReference type="Pfam" id="PF13193">
    <property type="entry name" value="AMP-binding_C"/>
    <property type="match status" value="3"/>
</dbReference>
<dbReference type="CDD" id="cd19543">
    <property type="entry name" value="DCL_NRPS"/>
    <property type="match status" value="1"/>
</dbReference>
<dbReference type="SUPFAM" id="SSF47336">
    <property type="entry name" value="ACP-like"/>
    <property type="match status" value="3"/>
</dbReference>
<dbReference type="Proteomes" id="UP000584374">
    <property type="component" value="Unassembled WGS sequence"/>
</dbReference>
<dbReference type="FunFam" id="2.30.38.10:FF:000001">
    <property type="entry name" value="Non-ribosomal peptide synthetase PvdI"/>
    <property type="match status" value="3"/>
</dbReference>
<dbReference type="PROSITE" id="PS00455">
    <property type="entry name" value="AMP_BINDING"/>
    <property type="match status" value="3"/>
</dbReference>
<dbReference type="CDD" id="cd19540">
    <property type="entry name" value="LCL_NRPS-like"/>
    <property type="match status" value="2"/>
</dbReference>